<feature type="transmembrane region" description="Helical" evidence="5">
    <location>
        <begin position="169"/>
        <end position="190"/>
    </location>
</feature>
<evidence type="ECO:0000313" key="8">
    <source>
        <dbReference type="Proteomes" id="UP000285211"/>
    </source>
</evidence>
<feature type="transmembrane region" description="Helical" evidence="5">
    <location>
        <begin position="50"/>
        <end position="77"/>
    </location>
</feature>
<feature type="transmembrane region" description="Helical" evidence="5">
    <location>
        <begin position="393"/>
        <end position="420"/>
    </location>
</feature>
<keyword evidence="3 5" id="KW-1133">Transmembrane helix</keyword>
<feature type="transmembrane region" description="Helical" evidence="5">
    <location>
        <begin position="21"/>
        <end position="44"/>
    </location>
</feature>
<dbReference type="GO" id="GO:0016020">
    <property type="term" value="C:membrane"/>
    <property type="evidence" value="ECO:0007669"/>
    <property type="project" value="UniProtKB-SubCell"/>
</dbReference>
<dbReference type="EMBL" id="SACJ01000006">
    <property type="protein sequence ID" value="RVT75398.1"/>
    <property type="molecule type" value="Genomic_DNA"/>
</dbReference>
<comment type="caution">
    <text evidence="7">The sequence shown here is derived from an EMBL/GenBank/DDBJ whole genome shotgun (WGS) entry which is preliminary data.</text>
</comment>
<feature type="transmembrane region" description="Helical" evidence="5">
    <location>
        <begin position="335"/>
        <end position="353"/>
    </location>
</feature>
<feature type="domain" description="STAS" evidence="6">
    <location>
        <begin position="443"/>
        <end position="516"/>
    </location>
</feature>
<keyword evidence="8" id="KW-1185">Reference proteome</keyword>
<dbReference type="Proteomes" id="UP000285211">
    <property type="component" value="Unassembled WGS sequence"/>
</dbReference>
<dbReference type="RefSeq" id="WP_128195694.1">
    <property type="nucleotide sequence ID" value="NZ_SACJ01000006.1"/>
</dbReference>
<evidence type="ECO:0000256" key="4">
    <source>
        <dbReference type="ARBA" id="ARBA00023136"/>
    </source>
</evidence>
<evidence type="ECO:0000256" key="2">
    <source>
        <dbReference type="ARBA" id="ARBA00022692"/>
    </source>
</evidence>
<evidence type="ECO:0000256" key="3">
    <source>
        <dbReference type="ARBA" id="ARBA00022989"/>
    </source>
</evidence>
<dbReference type="OrthoDB" id="9769739at2"/>
<feature type="transmembrane region" description="Helical" evidence="5">
    <location>
        <begin position="301"/>
        <end position="323"/>
    </location>
</feature>
<accession>A0A437KTG2</accession>
<evidence type="ECO:0000313" key="7">
    <source>
        <dbReference type="EMBL" id="RVT75398.1"/>
    </source>
</evidence>
<dbReference type="AlphaFoldDB" id="A0A437KTG2"/>
<evidence type="ECO:0000256" key="1">
    <source>
        <dbReference type="ARBA" id="ARBA00004141"/>
    </source>
</evidence>
<dbReference type="GO" id="GO:0055085">
    <property type="term" value="P:transmembrane transport"/>
    <property type="evidence" value="ECO:0007669"/>
    <property type="project" value="InterPro"/>
</dbReference>
<protein>
    <submittedName>
        <fullName evidence="7">SulP family inorganic anion transporter</fullName>
    </submittedName>
</protein>
<gene>
    <name evidence="7" type="ORF">EOD40_11605</name>
</gene>
<dbReference type="PROSITE" id="PS50801">
    <property type="entry name" value="STAS"/>
    <property type="match status" value="1"/>
</dbReference>
<evidence type="ECO:0000259" key="6">
    <source>
        <dbReference type="PROSITE" id="PS50801"/>
    </source>
</evidence>
<dbReference type="PANTHER" id="PTHR11814">
    <property type="entry name" value="SULFATE TRANSPORTER"/>
    <property type="match status" value="1"/>
</dbReference>
<reference evidence="7 8" key="1">
    <citation type="submission" date="2019-01" db="EMBL/GenBank/DDBJ databases">
        <authorList>
            <person name="Chen W.-M."/>
        </authorList>
    </citation>
    <scope>NUCLEOTIDE SEQUENCE [LARGE SCALE GENOMIC DNA]</scope>
    <source>
        <strain evidence="7 8">BBQ-12</strain>
    </source>
</reference>
<feature type="transmembrane region" description="Helical" evidence="5">
    <location>
        <begin position="89"/>
        <end position="109"/>
    </location>
</feature>
<comment type="subcellular location">
    <subcellularLocation>
        <location evidence="1">Membrane</location>
        <topology evidence="1">Multi-pass membrane protein</topology>
    </subcellularLocation>
</comment>
<sequence>MKRVIKYYRIIWFRHDLPAGLSVFFVALPLCLGIALASGAPLYAGLLSGIIGGLVVALISGASLAVSGPAAGLTTLVAASIISLGNYKLFLLAVMVAGLFQIILGLLKLGAIANYFPSSVIKGMLAAIGIMLISKQIPLALGYDQPDFWTSGFFNLLSLQYSFENFGRLNHHITKGAILITVISLIVFVLLQQSFAKKMKVIPVPLLVVVIGIIINIFFKSLAPDFSLNGTQLVNIPSNIFGSISFPDFTKLFSTAAIWKDGLIIGLLATLETLLCIEAVDKLDKRNRITPVNRELIAQGIGNMTCGLLGAIPMTAVVVRGAANVDAGGRTKLSAFTHGIFLLLAVLFLPFLLNKIPYASLAVILLVTGYNLAKPKLFRNMWNLGWKQFLPFLITIIVILSTDLLIGVSIGLLISVYFIIQNNFRAEYKITKTKHEGIETHYIKLNSNVTFLNKVRLRKVLDEVSEYSVLTIDGSECNFIDYDILEIISEYHNKAHYRHIELHLKGIEKVNVMAVH</sequence>
<dbReference type="InterPro" id="IPR001902">
    <property type="entry name" value="SLC26A/SulP_fam"/>
</dbReference>
<feature type="transmembrane region" description="Helical" evidence="5">
    <location>
        <begin position="358"/>
        <end position="373"/>
    </location>
</feature>
<dbReference type="Pfam" id="PF00916">
    <property type="entry name" value="Sulfate_transp"/>
    <property type="match status" value="1"/>
</dbReference>
<feature type="transmembrane region" description="Helical" evidence="5">
    <location>
        <begin position="202"/>
        <end position="219"/>
    </location>
</feature>
<dbReference type="InterPro" id="IPR011547">
    <property type="entry name" value="SLC26A/SulP_dom"/>
</dbReference>
<proteinExistence type="predicted"/>
<organism evidence="7 8">
    <name type="scientific">Flavobacterium sufflavum</name>
    <dbReference type="NCBI Taxonomy" id="1921138"/>
    <lineage>
        <taxon>Bacteria</taxon>
        <taxon>Pseudomonadati</taxon>
        <taxon>Bacteroidota</taxon>
        <taxon>Flavobacteriia</taxon>
        <taxon>Flavobacteriales</taxon>
        <taxon>Flavobacteriaceae</taxon>
        <taxon>Flavobacterium</taxon>
    </lineage>
</organism>
<keyword evidence="4 5" id="KW-0472">Membrane</keyword>
<keyword evidence="2 5" id="KW-0812">Transmembrane</keyword>
<dbReference type="InterPro" id="IPR002645">
    <property type="entry name" value="STAS_dom"/>
</dbReference>
<name>A0A437KTG2_9FLAO</name>
<evidence type="ECO:0000256" key="5">
    <source>
        <dbReference type="SAM" id="Phobius"/>
    </source>
</evidence>
<feature type="transmembrane region" description="Helical" evidence="5">
    <location>
        <begin position="262"/>
        <end position="280"/>
    </location>
</feature>